<dbReference type="Gene3D" id="3.30.420.10">
    <property type="entry name" value="Ribonuclease H-like superfamily/Ribonuclease H"/>
    <property type="match status" value="1"/>
</dbReference>
<dbReference type="AlphaFoldDB" id="A0A445B9K8"/>
<protein>
    <recommendedName>
        <fullName evidence="1">RNase H type-1 domain-containing protein</fullName>
    </recommendedName>
</protein>
<evidence type="ECO:0000259" key="1">
    <source>
        <dbReference type="Pfam" id="PF13456"/>
    </source>
</evidence>
<dbReference type="InterPro" id="IPR036397">
    <property type="entry name" value="RNaseH_sf"/>
</dbReference>
<dbReference type="GO" id="GO:0004523">
    <property type="term" value="F:RNA-DNA hybrid ribonuclease activity"/>
    <property type="evidence" value="ECO:0007669"/>
    <property type="project" value="InterPro"/>
</dbReference>
<keyword evidence="3" id="KW-1185">Reference proteome</keyword>
<dbReference type="Pfam" id="PF13456">
    <property type="entry name" value="RVT_3"/>
    <property type="match status" value="1"/>
</dbReference>
<dbReference type="EMBL" id="SDMP01000010">
    <property type="protein sequence ID" value="RYR35362.1"/>
    <property type="molecule type" value="Genomic_DNA"/>
</dbReference>
<proteinExistence type="predicted"/>
<sequence length="539" mass="62751">MDNQACKRFADWINECSLIDLGFVGSKYTLRGPKWKGLERFFKCLDRALSNAEWRTRFLDDRVDIQTKTHSDHHPMMISLKPDILSNGHRPFSEEDQNPSLLNTEVSYPPLREELSRNMDSIPKVTEIRRAIFSIGSLKAHGIDGFPALFYKKNWNVIQKNDISKIWEKNRMHFSWWMNNGKLDNFFNDRWLGEGPLVLNANREINDEERRMTVAHFVDEKGEWNRMLLSNYVEGKTYQSILNTTPPKKKGENNKIYWSHTTNASNKFKRNEKLHLEDDLEVARVRTNQNICMTLSHVMRDCPRAVKIWAKLLQPSVTPVFFNLSFSDWITFNLENGLGKSSHMNGWISSLLLAGCYGSGKTWSSSLSHSKHKKWGRHLEKNQKIAVCGSLIRTNEGEWAAGFIANLGNCNVIHAELKGVSLRIGNSLGSTMIVEMDFKGVDFITKREEDEERYCYNPFLQEIRRIKNKHWELQFRHIRREANRVANAFAKFALSKAKGFPFFDNPPENLEQILYDNVKGMYTYPIYCLFSFLWAIKVN</sequence>
<dbReference type="PANTHER" id="PTHR47723">
    <property type="entry name" value="OS05G0353850 PROTEIN"/>
    <property type="match status" value="1"/>
</dbReference>
<dbReference type="GO" id="GO:0003676">
    <property type="term" value="F:nucleic acid binding"/>
    <property type="evidence" value="ECO:0007669"/>
    <property type="project" value="InterPro"/>
</dbReference>
<dbReference type="Proteomes" id="UP000289738">
    <property type="component" value="Chromosome A10"/>
</dbReference>
<comment type="caution">
    <text evidence="2">The sequence shown here is derived from an EMBL/GenBank/DDBJ whole genome shotgun (WGS) entry which is preliminary data.</text>
</comment>
<dbReference type="SUPFAM" id="SSF56219">
    <property type="entry name" value="DNase I-like"/>
    <property type="match status" value="1"/>
</dbReference>
<evidence type="ECO:0000313" key="2">
    <source>
        <dbReference type="EMBL" id="RYR35362.1"/>
    </source>
</evidence>
<evidence type="ECO:0000313" key="3">
    <source>
        <dbReference type="Proteomes" id="UP000289738"/>
    </source>
</evidence>
<organism evidence="2 3">
    <name type="scientific">Arachis hypogaea</name>
    <name type="common">Peanut</name>
    <dbReference type="NCBI Taxonomy" id="3818"/>
    <lineage>
        <taxon>Eukaryota</taxon>
        <taxon>Viridiplantae</taxon>
        <taxon>Streptophyta</taxon>
        <taxon>Embryophyta</taxon>
        <taxon>Tracheophyta</taxon>
        <taxon>Spermatophyta</taxon>
        <taxon>Magnoliopsida</taxon>
        <taxon>eudicotyledons</taxon>
        <taxon>Gunneridae</taxon>
        <taxon>Pentapetalae</taxon>
        <taxon>rosids</taxon>
        <taxon>fabids</taxon>
        <taxon>Fabales</taxon>
        <taxon>Fabaceae</taxon>
        <taxon>Papilionoideae</taxon>
        <taxon>50 kb inversion clade</taxon>
        <taxon>dalbergioids sensu lato</taxon>
        <taxon>Dalbergieae</taxon>
        <taxon>Pterocarpus clade</taxon>
        <taxon>Arachis</taxon>
    </lineage>
</organism>
<dbReference type="InterPro" id="IPR036691">
    <property type="entry name" value="Endo/exonu/phosph_ase_sf"/>
</dbReference>
<name>A0A445B9K8_ARAHY</name>
<gene>
    <name evidence="2" type="ORF">Ahy_A10g050528</name>
</gene>
<feature type="domain" description="RNase H type-1" evidence="1">
    <location>
        <begin position="380"/>
        <end position="493"/>
    </location>
</feature>
<reference evidence="2 3" key="1">
    <citation type="submission" date="2019-01" db="EMBL/GenBank/DDBJ databases">
        <title>Sequencing of cultivated peanut Arachis hypogaea provides insights into genome evolution and oil improvement.</title>
        <authorList>
            <person name="Chen X."/>
        </authorList>
    </citation>
    <scope>NUCLEOTIDE SEQUENCE [LARGE SCALE GENOMIC DNA]</scope>
    <source>
        <strain evidence="3">cv. Fuhuasheng</strain>
        <tissue evidence="2">Leaves</tissue>
    </source>
</reference>
<dbReference type="InterPro" id="IPR044730">
    <property type="entry name" value="RNase_H-like_dom_plant"/>
</dbReference>
<dbReference type="PANTHER" id="PTHR47723:SF19">
    <property type="entry name" value="POLYNUCLEOTIDYL TRANSFERASE, RIBONUCLEASE H-LIKE SUPERFAMILY PROTEIN"/>
    <property type="match status" value="1"/>
</dbReference>
<dbReference type="STRING" id="3818.A0A445B9K8"/>
<dbReference type="InterPro" id="IPR002156">
    <property type="entry name" value="RNaseH_domain"/>
</dbReference>
<accession>A0A445B9K8</accession>
<dbReference type="InterPro" id="IPR053151">
    <property type="entry name" value="RNase_H-like"/>
</dbReference>
<dbReference type="CDD" id="cd06222">
    <property type="entry name" value="RNase_H_like"/>
    <property type="match status" value="1"/>
</dbReference>